<reference evidence="3" key="2">
    <citation type="journal article" date="2015" name="Data Brief">
        <title>Shoot transcriptome of the giant reed, Arundo donax.</title>
        <authorList>
            <person name="Barrero R.A."/>
            <person name="Guerrero F.D."/>
            <person name="Moolhuijzen P."/>
            <person name="Goolsby J.A."/>
            <person name="Tidwell J."/>
            <person name="Bellgard S.E."/>
            <person name="Bellgard M.I."/>
        </authorList>
    </citation>
    <scope>NUCLEOTIDE SEQUENCE</scope>
    <source>
        <tissue evidence="3">Shoot tissue taken approximately 20 cm above the soil surface</tissue>
    </source>
</reference>
<proteinExistence type="predicted"/>
<reference evidence="3" key="1">
    <citation type="submission" date="2014-09" db="EMBL/GenBank/DDBJ databases">
        <authorList>
            <person name="Magalhaes I.L.F."/>
            <person name="Oliveira U."/>
            <person name="Santos F.R."/>
            <person name="Vidigal T.H.D.A."/>
            <person name="Brescovit A.D."/>
            <person name="Santos A.J."/>
        </authorList>
    </citation>
    <scope>NUCLEOTIDE SEQUENCE</scope>
    <source>
        <tissue evidence="3">Shoot tissue taken approximately 20 cm above the soil surface</tissue>
    </source>
</reference>
<sequence>MPGPGRLPRRPLTKCAPRRPTASARRPSATTPRPDSTRTTPATPSAPRSGCRFSSSPSSHLPSLVLQFSFSFFSLAGCWIIGMKVEKEKRKSRNRITTGYSASVLLLYC</sequence>
<organism evidence="3">
    <name type="scientific">Arundo donax</name>
    <name type="common">Giant reed</name>
    <name type="synonym">Donax arundinaceus</name>
    <dbReference type="NCBI Taxonomy" id="35708"/>
    <lineage>
        <taxon>Eukaryota</taxon>
        <taxon>Viridiplantae</taxon>
        <taxon>Streptophyta</taxon>
        <taxon>Embryophyta</taxon>
        <taxon>Tracheophyta</taxon>
        <taxon>Spermatophyta</taxon>
        <taxon>Magnoliopsida</taxon>
        <taxon>Liliopsida</taxon>
        <taxon>Poales</taxon>
        <taxon>Poaceae</taxon>
        <taxon>PACMAD clade</taxon>
        <taxon>Arundinoideae</taxon>
        <taxon>Arundineae</taxon>
        <taxon>Arundo</taxon>
    </lineage>
</organism>
<feature type="transmembrane region" description="Helical" evidence="2">
    <location>
        <begin position="64"/>
        <end position="85"/>
    </location>
</feature>
<name>A0A0A9DR89_ARUDO</name>
<feature type="compositionally biased region" description="Low complexity" evidence="1">
    <location>
        <begin position="18"/>
        <end position="59"/>
    </location>
</feature>
<evidence type="ECO:0000313" key="3">
    <source>
        <dbReference type="EMBL" id="JAD88155.1"/>
    </source>
</evidence>
<evidence type="ECO:0000256" key="1">
    <source>
        <dbReference type="SAM" id="MobiDB-lite"/>
    </source>
</evidence>
<evidence type="ECO:0000256" key="2">
    <source>
        <dbReference type="SAM" id="Phobius"/>
    </source>
</evidence>
<dbReference type="AlphaFoldDB" id="A0A0A9DR89"/>
<protein>
    <submittedName>
        <fullName evidence="3">Uncharacterized protein</fullName>
    </submittedName>
</protein>
<keyword evidence="2" id="KW-0812">Transmembrane</keyword>
<keyword evidence="2" id="KW-0472">Membrane</keyword>
<accession>A0A0A9DR89</accession>
<dbReference type="EMBL" id="GBRH01209740">
    <property type="protein sequence ID" value="JAD88155.1"/>
    <property type="molecule type" value="Transcribed_RNA"/>
</dbReference>
<feature type="region of interest" description="Disordered" evidence="1">
    <location>
        <begin position="1"/>
        <end position="59"/>
    </location>
</feature>
<keyword evidence="2" id="KW-1133">Transmembrane helix</keyword>